<dbReference type="EMBL" id="ML991771">
    <property type="protein sequence ID" value="KAF2240121.1"/>
    <property type="molecule type" value="Genomic_DNA"/>
</dbReference>
<reference evidence="1" key="1">
    <citation type="journal article" date="2020" name="Stud. Mycol.">
        <title>101 Dothideomycetes genomes: a test case for predicting lifestyles and emergence of pathogens.</title>
        <authorList>
            <person name="Haridas S."/>
            <person name="Albert R."/>
            <person name="Binder M."/>
            <person name="Bloem J."/>
            <person name="Labutti K."/>
            <person name="Salamov A."/>
            <person name="Andreopoulos B."/>
            <person name="Baker S."/>
            <person name="Barry K."/>
            <person name="Bills G."/>
            <person name="Bluhm B."/>
            <person name="Cannon C."/>
            <person name="Castanera R."/>
            <person name="Culley D."/>
            <person name="Daum C."/>
            <person name="Ezra D."/>
            <person name="Gonzalez J."/>
            <person name="Henrissat B."/>
            <person name="Kuo A."/>
            <person name="Liang C."/>
            <person name="Lipzen A."/>
            <person name="Lutzoni F."/>
            <person name="Magnuson J."/>
            <person name="Mondo S."/>
            <person name="Nolan M."/>
            <person name="Ohm R."/>
            <person name="Pangilinan J."/>
            <person name="Park H.-J."/>
            <person name="Ramirez L."/>
            <person name="Alfaro M."/>
            <person name="Sun H."/>
            <person name="Tritt A."/>
            <person name="Yoshinaga Y."/>
            <person name="Zwiers L.-H."/>
            <person name="Turgeon B."/>
            <person name="Goodwin S."/>
            <person name="Spatafora J."/>
            <person name="Crous P."/>
            <person name="Grigoriev I."/>
        </authorList>
    </citation>
    <scope>NUCLEOTIDE SEQUENCE</scope>
    <source>
        <strain evidence="1">Tuck. ex Michener</strain>
    </source>
</reference>
<gene>
    <name evidence="1" type="ORF">EV356DRAFT_521445</name>
</gene>
<protein>
    <recommendedName>
        <fullName evidence="3">Stress response protein Rds1</fullName>
    </recommendedName>
</protein>
<dbReference type="Proteomes" id="UP000800092">
    <property type="component" value="Unassembled WGS sequence"/>
</dbReference>
<keyword evidence="2" id="KW-1185">Reference proteome</keyword>
<evidence type="ECO:0008006" key="3">
    <source>
        <dbReference type="Google" id="ProtNLM"/>
    </source>
</evidence>
<organism evidence="1 2">
    <name type="scientific">Viridothelium virens</name>
    <name type="common">Speckled blister lichen</name>
    <name type="synonym">Trypethelium virens</name>
    <dbReference type="NCBI Taxonomy" id="1048519"/>
    <lineage>
        <taxon>Eukaryota</taxon>
        <taxon>Fungi</taxon>
        <taxon>Dikarya</taxon>
        <taxon>Ascomycota</taxon>
        <taxon>Pezizomycotina</taxon>
        <taxon>Dothideomycetes</taxon>
        <taxon>Dothideomycetes incertae sedis</taxon>
        <taxon>Trypetheliales</taxon>
        <taxon>Trypetheliaceae</taxon>
        <taxon>Viridothelium</taxon>
    </lineage>
</organism>
<proteinExistence type="predicted"/>
<sequence>MPEKSLGNLRKRSPYADYPFDKSWLCITVVTFYEYKGFRVFRYDENVTAADIDNPDFGPIPGESSYYTNYTGIKPPFPDRYNDSVPASSSGPPGPDDALWQNLASAEWIVYRFYQKGVETFSQSDFIEAGFPANTYSRLMEIRDNEAGHLRIFQDEISHDSLKPGPCEYSYPFTDPKSYLELQTIIELSSMAFLTGLTQTAQLNSSKGALVAAAQVETRHEVWSLMDIWKTDPFAGPFDTSFPYATEILQVTNDFVIPGSCPPNNPVYPVPYQNLPQIEAIGAAAPGNRIELEYLNQSHIPEFKTNTDYYAVFFHGVFNISVPYDPSTNYTTIPSAFEDTGLIIGVLADTRGAPTLDSVVAGPMVLVQKPSVLSVQS</sequence>
<accession>A0A6A6HQ17</accession>
<name>A0A6A6HQ17_VIRVR</name>
<dbReference type="Pfam" id="PF13668">
    <property type="entry name" value="Ferritin_2"/>
    <property type="match status" value="1"/>
</dbReference>
<evidence type="ECO:0000313" key="1">
    <source>
        <dbReference type="EMBL" id="KAF2240121.1"/>
    </source>
</evidence>
<dbReference type="AlphaFoldDB" id="A0A6A6HQ17"/>
<evidence type="ECO:0000313" key="2">
    <source>
        <dbReference type="Proteomes" id="UP000800092"/>
    </source>
</evidence>
<dbReference type="OrthoDB" id="1001765at2759"/>